<reference evidence="1 2" key="1">
    <citation type="journal article" date="2011" name="Genome Res.">
        <title>Phylogeny-wide analysis of social amoeba genomes highlights ancient origins for complex intercellular communication.</title>
        <authorList>
            <person name="Heidel A.J."/>
            <person name="Lawal H.M."/>
            <person name="Felder M."/>
            <person name="Schilde C."/>
            <person name="Helps N.R."/>
            <person name="Tunggal B."/>
            <person name="Rivero F."/>
            <person name="John U."/>
            <person name="Schleicher M."/>
            <person name="Eichinger L."/>
            <person name="Platzer M."/>
            <person name="Noegel A.A."/>
            <person name="Schaap P."/>
            <person name="Gloeckner G."/>
        </authorList>
    </citation>
    <scope>NUCLEOTIDE SEQUENCE [LARGE SCALE GENOMIC DNA]</scope>
    <source>
        <strain evidence="2">ATCC 26659 / Pp 5 / PN500</strain>
    </source>
</reference>
<proteinExistence type="predicted"/>
<dbReference type="RefSeq" id="XP_020427305.1">
    <property type="nucleotide sequence ID" value="XM_020582002.1"/>
</dbReference>
<dbReference type="InParanoid" id="D3BTY5"/>
<protein>
    <submittedName>
        <fullName evidence="1">Uncharacterized protein</fullName>
    </submittedName>
</protein>
<name>D3BTY5_HETP5</name>
<organism evidence="1 2">
    <name type="scientific">Heterostelium pallidum (strain ATCC 26659 / Pp 5 / PN500)</name>
    <name type="common">Cellular slime mold</name>
    <name type="synonym">Polysphondylium pallidum</name>
    <dbReference type="NCBI Taxonomy" id="670386"/>
    <lineage>
        <taxon>Eukaryota</taxon>
        <taxon>Amoebozoa</taxon>
        <taxon>Evosea</taxon>
        <taxon>Eumycetozoa</taxon>
        <taxon>Dictyostelia</taxon>
        <taxon>Acytosteliales</taxon>
        <taxon>Acytosteliaceae</taxon>
        <taxon>Heterostelium</taxon>
    </lineage>
</organism>
<dbReference type="EMBL" id="ADBJ01000056">
    <property type="protein sequence ID" value="EFA75171.1"/>
    <property type="molecule type" value="Genomic_DNA"/>
</dbReference>
<accession>D3BTY5</accession>
<evidence type="ECO:0000313" key="2">
    <source>
        <dbReference type="Proteomes" id="UP000001396"/>
    </source>
</evidence>
<comment type="caution">
    <text evidence="1">The sequence shown here is derived from an EMBL/GenBank/DDBJ whole genome shotgun (WGS) entry which is preliminary data.</text>
</comment>
<dbReference type="AlphaFoldDB" id="D3BTY5"/>
<dbReference type="GeneID" id="31366713"/>
<gene>
    <name evidence="1" type="ORF">PPL_11245</name>
</gene>
<sequence length="88" mass="10837">MLKSSFQKTNNIHVEWYEFELAIFKIREAPIRDWLMYRLQTINAIFDDDFRKGREEAIKREKQHLAREIKLHLEEEEYIAPLSQWLTK</sequence>
<evidence type="ECO:0000313" key="1">
    <source>
        <dbReference type="EMBL" id="EFA75171.1"/>
    </source>
</evidence>
<keyword evidence="2" id="KW-1185">Reference proteome</keyword>
<dbReference type="Proteomes" id="UP000001396">
    <property type="component" value="Unassembled WGS sequence"/>
</dbReference>